<evidence type="ECO:0000313" key="4">
    <source>
        <dbReference type="EMBL" id="JAT62654.1"/>
    </source>
</evidence>
<dbReference type="Pfam" id="PF24808">
    <property type="entry name" value="DUF7707"/>
    <property type="match status" value="1"/>
</dbReference>
<feature type="compositionally biased region" description="Low complexity" evidence="1">
    <location>
        <begin position="158"/>
        <end position="185"/>
    </location>
</feature>
<feature type="signal peptide" evidence="2">
    <location>
        <begin position="1"/>
        <end position="22"/>
    </location>
</feature>
<dbReference type="InterPro" id="IPR056124">
    <property type="entry name" value="DUF7707"/>
</dbReference>
<organism evidence="4">
    <name type="scientific">Anthurium amnicola</name>
    <dbReference type="NCBI Taxonomy" id="1678845"/>
    <lineage>
        <taxon>Eukaryota</taxon>
        <taxon>Viridiplantae</taxon>
        <taxon>Streptophyta</taxon>
        <taxon>Embryophyta</taxon>
        <taxon>Tracheophyta</taxon>
        <taxon>Spermatophyta</taxon>
        <taxon>Magnoliopsida</taxon>
        <taxon>Liliopsida</taxon>
        <taxon>Araceae</taxon>
        <taxon>Pothoideae</taxon>
        <taxon>Potheae</taxon>
        <taxon>Anthurium</taxon>
    </lineage>
</organism>
<dbReference type="PANTHER" id="PTHR38118:SF2">
    <property type="entry name" value="CDP-ALCOHOL PHOSPHATIDYLTRANSFERASE PROTEIN"/>
    <property type="match status" value="1"/>
</dbReference>
<dbReference type="InterPro" id="IPR017896">
    <property type="entry name" value="4Fe4S_Fe-S-bd"/>
</dbReference>
<dbReference type="PANTHER" id="PTHR38118">
    <property type="entry name" value="ANCHORED CELL WALL PROTEIN 11-RELATED"/>
    <property type="match status" value="1"/>
</dbReference>
<gene>
    <name evidence="4" type="ORF">g.12985</name>
</gene>
<feature type="domain" description="4Fe-4S ferredoxin-type" evidence="3">
    <location>
        <begin position="94"/>
        <end position="123"/>
    </location>
</feature>
<name>A0A1D1Z717_9ARAE</name>
<keyword evidence="2" id="KW-0732">Signal</keyword>
<accession>A0A1D1Z717</accession>
<evidence type="ECO:0000259" key="3">
    <source>
        <dbReference type="PROSITE" id="PS51379"/>
    </source>
</evidence>
<feature type="region of interest" description="Disordered" evidence="1">
    <location>
        <begin position="155"/>
        <end position="194"/>
    </location>
</feature>
<proteinExistence type="predicted"/>
<evidence type="ECO:0000256" key="1">
    <source>
        <dbReference type="SAM" id="MobiDB-lite"/>
    </source>
</evidence>
<dbReference type="PROSITE" id="PS51379">
    <property type="entry name" value="4FE4S_FER_2"/>
    <property type="match status" value="1"/>
</dbReference>
<feature type="chain" id="PRO_5008900780" description="4Fe-4S ferredoxin-type domain-containing protein" evidence="2">
    <location>
        <begin position="23"/>
        <end position="217"/>
    </location>
</feature>
<protein>
    <recommendedName>
        <fullName evidence="3">4Fe-4S ferredoxin-type domain-containing protein</fullName>
    </recommendedName>
</protein>
<evidence type="ECO:0000256" key="2">
    <source>
        <dbReference type="SAM" id="SignalP"/>
    </source>
</evidence>
<dbReference type="AlphaFoldDB" id="A0A1D1Z717"/>
<dbReference type="EMBL" id="GDJX01005282">
    <property type="protein sequence ID" value="JAT62654.1"/>
    <property type="molecule type" value="Transcribed_RNA"/>
</dbReference>
<sequence>MKLFAIIYTTIVVLAIFSNVQAQNATVNNPDLPKFQFLLTSKPEADRVQLCEVNKGFCQTNCGGPQKAPMNFCNSTTMGWGCGCSDKVPDLVGYEWPINREHCIGSGQACQAACPGTSDVSKCSQACFTEITQKCGTSAQPPAYYAVSDPSVVPTYAPPSNNNTTSPTNSVNNSTNNSTNTNGSNAENKKQSSASSINHLGNAAVALVIIASGMSLL</sequence>
<reference evidence="4" key="1">
    <citation type="submission" date="2015-07" db="EMBL/GenBank/DDBJ databases">
        <title>Transcriptome Assembly of Anthurium amnicola.</title>
        <authorList>
            <person name="Suzuki J."/>
        </authorList>
    </citation>
    <scope>NUCLEOTIDE SEQUENCE</scope>
</reference>